<accession>A0AAN8Y8T3</accession>
<dbReference type="InterPro" id="IPR000648">
    <property type="entry name" value="Oxysterol-bd"/>
</dbReference>
<dbReference type="EMBL" id="JBANQN010000007">
    <property type="protein sequence ID" value="KAK6783925.1"/>
    <property type="molecule type" value="Genomic_DNA"/>
</dbReference>
<dbReference type="InterPro" id="IPR018494">
    <property type="entry name" value="Oxysterol-bd_CS"/>
</dbReference>
<reference evidence="3 4" key="1">
    <citation type="submission" date="2024-02" db="EMBL/GenBank/DDBJ databases">
        <title>de novo genome assembly of Solanum bulbocastanum strain 11H21.</title>
        <authorList>
            <person name="Hosaka A.J."/>
        </authorList>
    </citation>
    <scope>NUCLEOTIDE SEQUENCE [LARGE SCALE GENOMIC DNA]</scope>
    <source>
        <tissue evidence="3">Young leaves</tissue>
    </source>
</reference>
<dbReference type="GO" id="GO:0005829">
    <property type="term" value="C:cytosol"/>
    <property type="evidence" value="ECO:0007669"/>
    <property type="project" value="TreeGrafter"/>
</dbReference>
<name>A0AAN8Y8T3_SOLBU</name>
<dbReference type="FunFam" id="2.40.160.120:FF:000011">
    <property type="entry name" value="Oxysterol-binding protein-related protein 4C"/>
    <property type="match status" value="1"/>
</dbReference>
<dbReference type="Pfam" id="PF01237">
    <property type="entry name" value="Oxysterol_BP"/>
    <property type="match status" value="1"/>
</dbReference>
<gene>
    <name evidence="3" type="ORF">RDI58_017379</name>
</gene>
<evidence type="ECO:0000313" key="3">
    <source>
        <dbReference type="EMBL" id="KAK6783925.1"/>
    </source>
</evidence>
<dbReference type="GO" id="GO:0016020">
    <property type="term" value="C:membrane"/>
    <property type="evidence" value="ECO:0007669"/>
    <property type="project" value="TreeGrafter"/>
</dbReference>
<organism evidence="3 4">
    <name type="scientific">Solanum bulbocastanum</name>
    <name type="common">Wild potato</name>
    <dbReference type="NCBI Taxonomy" id="147425"/>
    <lineage>
        <taxon>Eukaryota</taxon>
        <taxon>Viridiplantae</taxon>
        <taxon>Streptophyta</taxon>
        <taxon>Embryophyta</taxon>
        <taxon>Tracheophyta</taxon>
        <taxon>Spermatophyta</taxon>
        <taxon>Magnoliopsida</taxon>
        <taxon>eudicotyledons</taxon>
        <taxon>Gunneridae</taxon>
        <taxon>Pentapetalae</taxon>
        <taxon>asterids</taxon>
        <taxon>lamiids</taxon>
        <taxon>Solanales</taxon>
        <taxon>Solanaceae</taxon>
        <taxon>Solanoideae</taxon>
        <taxon>Solaneae</taxon>
        <taxon>Solanum</taxon>
    </lineage>
</organism>
<comment type="caution">
    <text evidence="3">The sequence shown here is derived from an EMBL/GenBank/DDBJ whole genome shotgun (WGS) entry which is preliminary data.</text>
</comment>
<proteinExistence type="inferred from homology"/>
<dbReference type="Gene3D" id="2.40.160.120">
    <property type="match status" value="1"/>
</dbReference>
<dbReference type="PANTHER" id="PTHR10972:SF102">
    <property type="entry name" value="OXYSTEROL-BINDING PROTEIN"/>
    <property type="match status" value="1"/>
</dbReference>
<dbReference type="Proteomes" id="UP001371456">
    <property type="component" value="Unassembled WGS sequence"/>
</dbReference>
<evidence type="ECO:0000256" key="1">
    <source>
        <dbReference type="ARBA" id="ARBA00008842"/>
    </source>
</evidence>
<dbReference type="SUPFAM" id="SSF144000">
    <property type="entry name" value="Oxysterol-binding protein-like"/>
    <property type="match status" value="1"/>
</dbReference>
<sequence>MVIEGEVGPRVVLTAPLSLEEESHDADYRAPNLLQRILSLCSSVRPGSDLTRIQLPPLFNLPKSQLQCYGETVYCINNDMLSKCGKGENSLERLKSVVGWSISTLRPLMFGVAPYNPILGETHHVSRSSLNVLLEQVSHHPPVTALHATDEKEHIEMIWCHNPVPKFYGTKIETEVHGKKELRLLNKQEKYVMNSPKLVIKLLPYPGVDWIGNVTIKCEESDLQADLCYKGASFLSNKGYRSIKGNIFVTSTSKTICQINGHWDRSVTTKDITTGKVNEIYNGKESLSGMKTPIVKDPKVVMPSESAVVWAEVSQSILTRNWDKAKQSKARHGSSWSRKVSEKKRRFERTTSVDCTPCQLWAWWNDMGLLQQEQIYQPPTVARFIQDRSGYITIHAKRVEKYRCPEGVNAWVEHFRSLTKDKITWNYLWFPWEEVIHMSSVRPFLLLMGIRGVQPYVPLQVLRQLGMRQVLPIIEDMKVFVSEVEPEVPLPEGLAQKNWDSCLVMGIGTMVKERHTRETHRNTPIGLSNNLGYKLGQRDL</sequence>
<evidence type="ECO:0000313" key="4">
    <source>
        <dbReference type="Proteomes" id="UP001371456"/>
    </source>
</evidence>
<dbReference type="AlphaFoldDB" id="A0AAN8Y8T3"/>
<protein>
    <submittedName>
        <fullName evidence="3">Uncharacterized protein</fullName>
    </submittedName>
</protein>
<dbReference type="GO" id="GO:0032934">
    <property type="term" value="F:sterol binding"/>
    <property type="evidence" value="ECO:0007669"/>
    <property type="project" value="TreeGrafter"/>
</dbReference>
<comment type="similarity">
    <text evidence="1 2">Belongs to the OSBP family.</text>
</comment>
<dbReference type="PANTHER" id="PTHR10972">
    <property type="entry name" value="OXYSTEROL-BINDING PROTEIN-RELATED"/>
    <property type="match status" value="1"/>
</dbReference>
<dbReference type="InterPro" id="IPR037239">
    <property type="entry name" value="OSBP_sf"/>
</dbReference>
<keyword evidence="4" id="KW-1185">Reference proteome</keyword>
<dbReference type="PROSITE" id="PS01013">
    <property type="entry name" value="OSBP"/>
    <property type="match status" value="1"/>
</dbReference>
<evidence type="ECO:0000256" key="2">
    <source>
        <dbReference type="RuleBase" id="RU003844"/>
    </source>
</evidence>